<gene>
    <name evidence="5" type="ORF">AB8S09_00905</name>
</gene>
<dbReference type="RefSeq" id="WP_294180349.1">
    <property type="nucleotide sequence ID" value="NZ_JBGFFE010000001.1"/>
</dbReference>
<dbReference type="Proteomes" id="UP001565220">
    <property type="component" value="Unassembled WGS sequence"/>
</dbReference>
<evidence type="ECO:0000256" key="1">
    <source>
        <dbReference type="ARBA" id="ARBA00004370"/>
    </source>
</evidence>
<name>A0ABV4DSI0_9CLOT</name>
<dbReference type="InterPro" id="IPR012338">
    <property type="entry name" value="Beta-lactam/transpept-like"/>
</dbReference>
<keyword evidence="3" id="KW-0812">Transmembrane</keyword>
<evidence type="ECO:0000256" key="2">
    <source>
        <dbReference type="ARBA" id="ARBA00023136"/>
    </source>
</evidence>
<comment type="subcellular location">
    <subcellularLocation>
        <location evidence="1">Membrane</location>
    </subcellularLocation>
</comment>
<dbReference type="PANTHER" id="PTHR30627:SF1">
    <property type="entry name" value="PEPTIDOGLYCAN D,D-TRANSPEPTIDASE FTSI"/>
    <property type="match status" value="1"/>
</dbReference>
<dbReference type="Gene3D" id="3.40.710.10">
    <property type="entry name" value="DD-peptidase/beta-lactamase superfamily"/>
    <property type="match status" value="1"/>
</dbReference>
<evidence type="ECO:0000259" key="4">
    <source>
        <dbReference type="Pfam" id="PF00905"/>
    </source>
</evidence>
<feature type="domain" description="Penicillin-binding protein transpeptidase" evidence="4">
    <location>
        <begin position="253"/>
        <end position="545"/>
    </location>
</feature>
<comment type="caution">
    <text evidence="5">The sequence shown here is derived from an EMBL/GenBank/DDBJ whole genome shotgun (WGS) entry which is preliminary data.</text>
</comment>
<organism evidence="5 6">
    <name type="scientific">Clostridium lapidicellarium</name>
    <dbReference type="NCBI Taxonomy" id="3240931"/>
    <lineage>
        <taxon>Bacteria</taxon>
        <taxon>Bacillati</taxon>
        <taxon>Bacillota</taxon>
        <taxon>Clostridia</taxon>
        <taxon>Eubacteriales</taxon>
        <taxon>Clostridiaceae</taxon>
        <taxon>Clostridium</taxon>
    </lineage>
</organism>
<evidence type="ECO:0000313" key="5">
    <source>
        <dbReference type="EMBL" id="MEY8762206.1"/>
    </source>
</evidence>
<proteinExistence type="predicted"/>
<keyword evidence="3" id="KW-1133">Transmembrane helix</keyword>
<protein>
    <submittedName>
        <fullName evidence="5">Penicillin-binding transpeptidase domain-containing protein</fullName>
    </submittedName>
</protein>
<keyword evidence="2 3" id="KW-0472">Membrane</keyword>
<reference evidence="5 6" key="1">
    <citation type="submission" date="2024-08" db="EMBL/GenBank/DDBJ databases">
        <title>Clostridium lapicellarii sp. nov., and Clostridium renhuaiense sp. nov., two species isolated from the mud in a fermentation cellar used for producing sauce-flavour Chinese liquors.</title>
        <authorList>
            <person name="Yang F."/>
            <person name="Wang H."/>
            <person name="Chen L.Q."/>
            <person name="Zhou N."/>
            <person name="Lu J.J."/>
            <person name="Pu X.X."/>
            <person name="Wan B."/>
            <person name="Wang L."/>
            <person name="Liu S.J."/>
        </authorList>
    </citation>
    <scope>NUCLEOTIDE SEQUENCE [LARGE SCALE GENOMIC DNA]</scope>
    <source>
        <strain evidence="5 6">MT-113</strain>
    </source>
</reference>
<dbReference type="PANTHER" id="PTHR30627">
    <property type="entry name" value="PEPTIDOGLYCAN D,D-TRANSPEPTIDASE"/>
    <property type="match status" value="1"/>
</dbReference>
<sequence>MLKINRFVIHRRQCILFFTIALIFSLLYFKIIGLQYFGSDKLGVMADSQYSYKEDLTDADYILYDCRGKQLMDYDKKYYVVISPEVFLKDNENVDSEKMLTLVYTLRNYNSDYDLSKTGILSSSKKLYYEVDINTYNKLRNISGINGVYTYAYSPLKKSGAWSVENLLQNYKRSEDNQVKSKNSLEMQIYQKTKENEKPQVVFERDVDGKIISKKVHYPENNVNVRLTVDKNIENRIKNILNSSENKNFSQIGVILTEADTGKIKALVQKDDSKPNVNIGVATNHGFFPGSIFKVIVEEAGLDNGIINVNDKFTCKGLYEEDNEVHGSVTPGEALTISCNDAFAQIGNKVGFNNFYDNAKKQGLFQKVLNLDEEKSGLFEVKNPSYADGSLSLAAIGQNIRITPLEAVSIPNTVANGGVYVKPYILDAYVDDKNSTIEKLNTTNSSVIKKSTAEEMKSQMINVVKNGTGKSAYIDGMEIGGKTGSTQRIELTGKGRTAEEHSDGWFVGFFNYNGRYYSMVVFVKDIDKNNESGGNTAAPIFRNIVLNVRQYLN</sequence>
<evidence type="ECO:0000313" key="6">
    <source>
        <dbReference type="Proteomes" id="UP001565220"/>
    </source>
</evidence>
<dbReference type="SUPFAM" id="SSF56601">
    <property type="entry name" value="beta-lactamase/transpeptidase-like"/>
    <property type="match status" value="1"/>
</dbReference>
<dbReference type="InterPro" id="IPR001460">
    <property type="entry name" value="PCN-bd_Tpept"/>
</dbReference>
<dbReference type="Pfam" id="PF00905">
    <property type="entry name" value="Transpeptidase"/>
    <property type="match status" value="1"/>
</dbReference>
<accession>A0ABV4DSI0</accession>
<evidence type="ECO:0000256" key="3">
    <source>
        <dbReference type="SAM" id="Phobius"/>
    </source>
</evidence>
<feature type="transmembrane region" description="Helical" evidence="3">
    <location>
        <begin position="15"/>
        <end position="37"/>
    </location>
</feature>
<dbReference type="EMBL" id="JBGFFE010000001">
    <property type="protein sequence ID" value="MEY8762206.1"/>
    <property type="molecule type" value="Genomic_DNA"/>
</dbReference>
<dbReference type="InterPro" id="IPR050515">
    <property type="entry name" value="Beta-lactam/transpept"/>
</dbReference>
<keyword evidence="6" id="KW-1185">Reference proteome</keyword>